<keyword evidence="8 9" id="KW-0560">Oxidoreductase</keyword>
<feature type="site" description="Interacts with tRNA; defines subfamily-specific binding signature" evidence="9">
    <location>
        <position position="280"/>
    </location>
</feature>
<sequence>MKILLAPMEGVLDAPLREILTRLGRYDLCVSEFIRITDQLLPPKVFYRLCPELYKGGVTDAGTPVRVQLLGNNPETLASSALKAVNMGSPGIDLNFGCPAKTVNKNKGGAILLKEPESIFKVIEAVRQAVPDDIPVTAKMRLGFDHDDNALAIAKGIQEAGANELVIHARTKVQGYKPPAHWHLLAEIKQALSIPLIANGEVWSLEDYKTCREASLCDDVMIGRGAIASPFLIEQIRAYQKNEEAPARSWDKDIKPLLLTYYLSCEPDGTHKHDAYLLGRVKQWLHMLSWQHPEAKEAFSAVKRLKNKSEIFNALELQH</sequence>
<dbReference type="InterPro" id="IPR001269">
    <property type="entry name" value="DUS_fam"/>
</dbReference>
<dbReference type="HAMAP" id="MF_02043">
    <property type="entry name" value="DusC_subfam"/>
    <property type="match status" value="1"/>
</dbReference>
<evidence type="ECO:0000256" key="5">
    <source>
        <dbReference type="ARBA" id="ARBA00022694"/>
    </source>
</evidence>
<feature type="binding site" evidence="9">
    <location>
        <begin position="223"/>
        <end position="224"/>
    </location>
    <ligand>
        <name>FMN</name>
        <dbReference type="ChEBI" id="CHEBI:58210"/>
    </ligand>
</feature>
<dbReference type="EC" id="1.3.1.-" evidence="9"/>
<comment type="catalytic activity">
    <reaction evidence="9">
        <text>5,6-dihydrouridine(16) in tRNA + NAD(+) = uridine(16) in tRNA + NADH + H(+)</text>
        <dbReference type="Rhea" id="RHEA:53380"/>
        <dbReference type="Rhea" id="RHEA-COMP:13543"/>
        <dbReference type="Rhea" id="RHEA-COMP:13544"/>
        <dbReference type="ChEBI" id="CHEBI:15378"/>
        <dbReference type="ChEBI" id="CHEBI:57540"/>
        <dbReference type="ChEBI" id="CHEBI:57945"/>
        <dbReference type="ChEBI" id="CHEBI:65315"/>
        <dbReference type="ChEBI" id="CHEBI:74443"/>
    </reaction>
</comment>
<dbReference type="PROSITE" id="PS01136">
    <property type="entry name" value="UPF0034"/>
    <property type="match status" value="1"/>
</dbReference>
<comment type="caution">
    <text evidence="9">Lacks conserved residue(s) required for the propagation of feature annotation.</text>
</comment>
<evidence type="ECO:0000313" key="13">
    <source>
        <dbReference type="Proteomes" id="UP001501565"/>
    </source>
</evidence>
<accession>A0ABP7N9Q2</accession>
<dbReference type="InterPro" id="IPR018517">
    <property type="entry name" value="tRNA_hU_synthase_CS"/>
</dbReference>
<dbReference type="CDD" id="cd02801">
    <property type="entry name" value="DUS_like_FMN"/>
    <property type="match status" value="1"/>
</dbReference>
<dbReference type="Pfam" id="PF01207">
    <property type="entry name" value="Dus"/>
    <property type="match status" value="1"/>
</dbReference>
<dbReference type="Gene3D" id="3.20.20.70">
    <property type="entry name" value="Aldolase class I"/>
    <property type="match status" value="1"/>
</dbReference>
<dbReference type="Gene3D" id="1.20.225.30">
    <property type="entry name" value="Dihydrouridine synthase, C-terminal recognition domain"/>
    <property type="match status" value="1"/>
</dbReference>
<dbReference type="PANTHER" id="PTHR11082:SF26">
    <property type="entry name" value="TRNA-DIHYDROURIDINE(16) SYNTHASE"/>
    <property type="match status" value="1"/>
</dbReference>
<dbReference type="RefSeq" id="WP_344800501.1">
    <property type="nucleotide sequence ID" value="NZ_BAABBN010000015.1"/>
</dbReference>
<feature type="site" description="Interacts with tRNA" evidence="9">
    <location>
        <position position="176"/>
    </location>
</feature>
<comment type="cofactor">
    <cofactor evidence="1 9 10">
        <name>FMN</name>
        <dbReference type="ChEBI" id="CHEBI:58210"/>
    </cofactor>
</comment>
<feature type="site" description="Interacts with tRNA; defines subfamily-specific binding signature" evidence="9">
    <location>
        <position position="35"/>
    </location>
</feature>
<gene>
    <name evidence="9 12" type="primary">dusC</name>
    <name evidence="12" type="ORF">GCM10022277_40810</name>
</gene>
<comment type="similarity">
    <text evidence="10">Belongs to the dus family.</text>
</comment>
<evidence type="ECO:0000256" key="4">
    <source>
        <dbReference type="ARBA" id="ARBA00022643"/>
    </source>
</evidence>
<evidence type="ECO:0000313" key="12">
    <source>
        <dbReference type="EMBL" id="GAA3940679.1"/>
    </source>
</evidence>
<feature type="binding site" evidence="9">
    <location>
        <position position="139"/>
    </location>
    <ligand>
        <name>FMN</name>
        <dbReference type="ChEBI" id="CHEBI:58210"/>
    </ligand>
</feature>
<protein>
    <recommendedName>
        <fullName evidence="9">tRNA-dihydrouridine(16) synthase</fullName>
        <ecNumber evidence="9">1.3.1.-</ecNumber>
    </recommendedName>
    <alternativeName>
        <fullName evidence="9">U16-specific dihydrouridine synthase</fullName>
        <shortName evidence="9">U16-specific Dus</shortName>
    </alternativeName>
    <alternativeName>
        <fullName evidence="9">tRNA-dihydrouridine synthase C</fullName>
    </alternativeName>
</protein>
<keyword evidence="3 9" id="KW-0285">Flavoprotein</keyword>
<keyword evidence="7 9" id="KW-0694">RNA-binding</keyword>
<feature type="active site" description="Proton donor" evidence="9">
    <location>
        <position position="98"/>
    </location>
</feature>
<dbReference type="PANTHER" id="PTHR11082">
    <property type="entry name" value="TRNA-DIHYDROURIDINE SYNTHASE"/>
    <property type="match status" value="1"/>
</dbReference>
<comment type="catalytic activity">
    <reaction evidence="9">
        <text>5,6-dihydrouridine(16) in tRNA + NADP(+) = uridine(16) in tRNA + NADPH + H(+)</text>
        <dbReference type="Rhea" id="RHEA:53376"/>
        <dbReference type="Rhea" id="RHEA-COMP:13543"/>
        <dbReference type="Rhea" id="RHEA-COMP:13544"/>
        <dbReference type="ChEBI" id="CHEBI:15378"/>
        <dbReference type="ChEBI" id="CHEBI:57783"/>
        <dbReference type="ChEBI" id="CHEBI:58349"/>
        <dbReference type="ChEBI" id="CHEBI:65315"/>
        <dbReference type="ChEBI" id="CHEBI:74443"/>
    </reaction>
</comment>
<dbReference type="InterPro" id="IPR013785">
    <property type="entry name" value="Aldolase_TIM"/>
</dbReference>
<evidence type="ECO:0000256" key="1">
    <source>
        <dbReference type="ARBA" id="ARBA00001917"/>
    </source>
</evidence>
<comment type="similarity">
    <text evidence="9">Belongs to the Dus family. DusC subfamily.</text>
</comment>
<dbReference type="PIRSF" id="PIRSF006621">
    <property type="entry name" value="Dus"/>
    <property type="match status" value="1"/>
</dbReference>
<feature type="site" description="Interacts with tRNA; defines subfamily-specific binding signature" evidence="9">
    <location>
        <position position="282"/>
    </location>
</feature>
<evidence type="ECO:0000259" key="11">
    <source>
        <dbReference type="Pfam" id="PF01207"/>
    </source>
</evidence>
<reference evidence="13" key="1">
    <citation type="journal article" date="2019" name="Int. J. Syst. Evol. Microbiol.">
        <title>The Global Catalogue of Microorganisms (GCM) 10K type strain sequencing project: providing services to taxonomists for standard genome sequencing and annotation.</title>
        <authorList>
            <consortium name="The Broad Institute Genomics Platform"/>
            <consortium name="The Broad Institute Genome Sequencing Center for Infectious Disease"/>
            <person name="Wu L."/>
            <person name="Ma J."/>
        </authorList>
    </citation>
    <scope>NUCLEOTIDE SEQUENCE [LARGE SCALE GENOMIC DNA]</scope>
    <source>
        <strain evidence="13">JCM 17551</strain>
    </source>
</reference>
<evidence type="ECO:0000256" key="7">
    <source>
        <dbReference type="ARBA" id="ARBA00022884"/>
    </source>
</evidence>
<dbReference type="EMBL" id="BAABBN010000015">
    <property type="protein sequence ID" value="GAA3940679.1"/>
    <property type="molecule type" value="Genomic_DNA"/>
</dbReference>
<keyword evidence="5 9" id="KW-0819">tRNA processing</keyword>
<feature type="binding site" evidence="9">
    <location>
        <position position="68"/>
    </location>
    <ligand>
        <name>FMN</name>
        <dbReference type="ChEBI" id="CHEBI:58210"/>
    </ligand>
</feature>
<feature type="site" description="Interacts with tRNA" evidence="9">
    <location>
        <position position="95"/>
    </location>
</feature>
<proteinExistence type="inferred from homology"/>
<evidence type="ECO:0000256" key="2">
    <source>
        <dbReference type="ARBA" id="ARBA00022555"/>
    </source>
</evidence>
<feature type="binding site" evidence="9">
    <location>
        <begin position="199"/>
        <end position="201"/>
    </location>
    <ligand>
        <name>FMN</name>
        <dbReference type="ChEBI" id="CHEBI:58210"/>
    </ligand>
</feature>
<evidence type="ECO:0000256" key="3">
    <source>
        <dbReference type="ARBA" id="ARBA00022630"/>
    </source>
</evidence>
<evidence type="ECO:0000256" key="6">
    <source>
        <dbReference type="ARBA" id="ARBA00022857"/>
    </source>
</evidence>
<evidence type="ECO:0000256" key="10">
    <source>
        <dbReference type="PIRNR" id="PIRNR006621"/>
    </source>
</evidence>
<keyword evidence="13" id="KW-1185">Reference proteome</keyword>
<organism evidence="12 13">
    <name type="scientific">Litoribacillus peritrichatus</name>
    <dbReference type="NCBI Taxonomy" id="718191"/>
    <lineage>
        <taxon>Bacteria</taxon>
        <taxon>Pseudomonadati</taxon>
        <taxon>Pseudomonadota</taxon>
        <taxon>Gammaproteobacteria</taxon>
        <taxon>Oceanospirillales</taxon>
        <taxon>Oceanospirillaceae</taxon>
        <taxon>Litoribacillus</taxon>
    </lineage>
</organism>
<comment type="function">
    <text evidence="9">Catalyzes the synthesis of 5,6-dihydrouridine (D), a modified base found in the D-loop of most tRNAs, via the reduction of the C5-C6 double bond in target uridines. Specifically modifies U16 in tRNAs.</text>
</comment>
<dbReference type="InterPro" id="IPR042270">
    <property type="entry name" value="DusC_C"/>
</dbReference>
<keyword evidence="6 9" id="KW-0521">NADP</keyword>
<name>A0ABP7N9Q2_9GAMM</name>
<comment type="caution">
    <text evidence="12">The sequence shown here is derived from an EMBL/GenBank/DDBJ whole genome shotgun (WGS) entry which is preliminary data.</text>
</comment>
<evidence type="ECO:0000256" key="8">
    <source>
        <dbReference type="ARBA" id="ARBA00023002"/>
    </source>
</evidence>
<keyword evidence="2 9" id="KW-0820">tRNA-binding</keyword>
<evidence type="ECO:0000256" key="9">
    <source>
        <dbReference type="HAMAP-Rule" id="MF_02043"/>
    </source>
</evidence>
<dbReference type="Proteomes" id="UP001501565">
    <property type="component" value="Unassembled WGS sequence"/>
</dbReference>
<dbReference type="InterPro" id="IPR035587">
    <property type="entry name" value="DUS-like_FMN-bd"/>
</dbReference>
<feature type="domain" description="DUS-like FMN-binding" evidence="11">
    <location>
        <begin position="4"/>
        <end position="249"/>
    </location>
</feature>
<dbReference type="InterPro" id="IPR032886">
    <property type="entry name" value="DusC"/>
</dbReference>
<feature type="site" description="Interacts with tRNA; defines subfamily-specific binding signature" evidence="9">
    <location>
        <position position="303"/>
    </location>
</feature>
<keyword evidence="4 9" id="KW-0288">FMN</keyword>
<dbReference type="SUPFAM" id="SSF51395">
    <property type="entry name" value="FMN-linked oxidoreductases"/>
    <property type="match status" value="1"/>
</dbReference>